<protein>
    <submittedName>
        <fullName evidence="1">Uncharacterized protein</fullName>
    </submittedName>
</protein>
<keyword evidence="2" id="KW-1185">Reference proteome</keyword>
<accession>A0AA38T1Y5</accession>
<sequence length="132" mass="15251">MLLEEELEVVMKSILTGTTLVPVVNTIVNEMVPKRYQVERHPLADWYVIGMDKDGMIVKNDVTAEVTADKDGMGSRGSRVVSRIAKILLMNPTSLLFTAIWDWKEFMARARRTDRRTCRDDNTKKIHIWMQL</sequence>
<name>A0AA38T1Y5_9ASTR</name>
<evidence type="ECO:0000313" key="1">
    <source>
        <dbReference type="EMBL" id="KAJ9543357.1"/>
    </source>
</evidence>
<gene>
    <name evidence="1" type="ORF">OSB04_023064</name>
</gene>
<dbReference type="AlphaFoldDB" id="A0AA38T1Y5"/>
<evidence type="ECO:0000313" key="2">
    <source>
        <dbReference type="Proteomes" id="UP001172457"/>
    </source>
</evidence>
<comment type="caution">
    <text evidence="1">The sequence shown here is derived from an EMBL/GenBank/DDBJ whole genome shotgun (WGS) entry which is preliminary data.</text>
</comment>
<dbReference type="Proteomes" id="UP001172457">
    <property type="component" value="Chromosome 6"/>
</dbReference>
<organism evidence="1 2">
    <name type="scientific">Centaurea solstitialis</name>
    <name type="common">yellow star-thistle</name>
    <dbReference type="NCBI Taxonomy" id="347529"/>
    <lineage>
        <taxon>Eukaryota</taxon>
        <taxon>Viridiplantae</taxon>
        <taxon>Streptophyta</taxon>
        <taxon>Embryophyta</taxon>
        <taxon>Tracheophyta</taxon>
        <taxon>Spermatophyta</taxon>
        <taxon>Magnoliopsida</taxon>
        <taxon>eudicotyledons</taxon>
        <taxon>Gunneridae</taxon>
        <taxon>Pentapetalae</taxon>
        <taxon>asterids</taxon>
        <taxon>campanulids</taxon>
        <taxon>Asterales</taxon>
        <taxon>Asteraceae</taxon>
        <taxon>Carduoideae</taxon>
        <taxon>Cardueae</taxon>
        <taxon>Centaureinae</taxon>
        <taxon>Centaurea</taxon>
    </lineage>
</organism>
<proteinExistence type="predicted"/>
<dbReference type="EMBL" id="JARYMX010000006">
    <property type="protein sequence ID" value="KAJ9543357.1"/>
    <property type="molecule type" value="Genomic_DNA"/>
</dbReference>
<reference evidence="1" key="1">
    <citation type="submission" date="2023-03" db="EMBL/GenBank/DDBJ databases">
        <title>Chromosome-scale reference genome and RAD-based genetic map of yellow starthistle (Centaurea solstitialis) reveal putative structural variation and QTLs associated with invader traits.</title>
        <authorList>
            <person name="Reatini B."/>
            <person name="Cang F.A."/>
            <person name="Jiang Q."/>
            <person name="Mckibben M.T.W."/>
            <person name="Barker M.S."/>
            <person name="Rieseberg L.H."/>
            <person name="Dlugosch K.M."/>
        </authorList>
    </citation>
    <scope>NUCLEOTIDE SEQUENCE</scope>
    <source>
        <strain evidence="1">CAN-66</strain>
        <tissue evidence="1">Leaf</tissue>
    </source>
</reference>